<dbReference type="GO" id="GO:0003700">
    <property type="term" value="F:DNA-binding transcription factor activity"/>
    <property type="evidence" value="ECO:0007669"/>
    <property type="project" value="TreeGrafter"/>
</dbReference>
<dbReference type="InterPro" id="IPR011075">
    <property type="entry name" value="TetR_C"/>
</dbReference>
<gene>
    <name evidence="7" type="ORF">Cch01nite_23770</name>
</gene>
<feature type="DNA-binding region" description="H-T-H motif" evidence="4">
    <location>
        <begin position="134"/>
        <end position="153"/>
    </location>
</feature>
<protein>
    <recommendedName>
        <fullName evidence="6">HTH tetR-type domain-containing protein</fullName>
    </recommendedName>
</protein>
<sequence length="311" mass="33680">MSWASATVARTSQRFRLAGPAGGADAAGGADVVEDMGTLLEMSGAVVRHYYRTGEFRNPRVPERASSIWGRARYRGTRVTADERQGRAVDDASATALADVPARRPGRRRDDTKDDAILEAARELLAERGFDGMTMDAVAERAGAGKATLYRRWPSKVLLTVDAIVCGPGARMTIDDVPDTGTLRGDLLAVRFGRRRDDDNALMSGLMPVIKGDPQLATVFHEQFVRTRVVLMRALLERARLRGELRADVDLDMVATVPPAMISYRKVIEGGYVDEEFVVRMIDSVILPLVVDTSADTSTPTTADAGAASTA</sequence>
<dbReference type="AlphaFoldDB" id="A0A919U081"/>
<dbReference type="PROSITE" id="PS50977">
    <property type="entry name" value="HTH_TETR_2"/>
    <property type="match status" value="1"/>
</dbReference>
<dbReference type="Proteomes" id="UP000632740">
    <property type="component" value="Unassembled WGS sequence"/>
</dbReference>
<evidence type="ECO:0000256" key="3">
    <source>
        <dbReference type="ARBA" id="ARBA00023163"/>
    </source>
</evidence>
<evidence type="ECO:0000256" key="2">
    <source>
        <dbReference type="ARBA" id="ARBA00023125"/>
    </source>
</evidence>
<name>A0A919U081_9CELL</name>
<reference evidence="7" key="1">
    <citation type="submission" date="2021-01" db="EMBL/GenBank/DDBJ databases">
        <title>Whole genome shotgun sequence of Cellulomonas chitinilytica NBRC 110799.</title>
        <authorList>
            <person name="Komaki H."/>
            <person name="Tamura T."/>
        </authorList>
    </citation>
    <scope>NUCLEOTIDE SEQUENCE</scope>
    <source>
        <strain evidence="7">NBRC 110799</strain>
    </source>
</reference>
<dbReference type="InterPro" id="IPR009057">
    <property type="entry name" value="Homeodomain-like_sf"/>
</dbReference>
<feature type="region of interest" description="Disordered" evidence="5">
    <location>
        <begin position="80"/>
        <end position="111"/>
    </location>
</feature>
<dbReference type="Pfam" id="PF00440">
    <property type="entry name" value="TetR_N"/>
    <property type="match status" value="1"/>
</dbReference>
<dbReference type="PANTHER" id="PTHR30055:SF148">
    <property type="entry name" value="TETR-FAMILY TRANSCRIPTIONAL REGULATOR"/>
    <property type="match status" value="1"/>
</dbReference>
<dbReference type="Gene3D" id="1.10.357.10">
    <property type="entry name" value="Tetracycline Repressor, domain 2"/>
    <property type="match status" value="1"/>
</dbReference>
<dbReference type="Pfam" id="PF16859">
    <property type="entry name" value="TetR_C_11"/>
    <property type="match status" value="1"/>
</dbReference>
<evidence type="ECO:0000256" key="4">
    <source>
        <dbReference type="PROSITE-ProRule" id="PRU00335"/>
    </source>
</evidence>
<dbReference type="InterPro" id="IPR036271">
    <property type="entry name" value="Tet_transcr_reg_TetR-rel_C_sf"/>
</dbReference>
<evidence type="ECO:0000313" key="8">
    <source>
        <dbReference type="Proteomes" id="UP000632740"/>
    </source>
</evidence>
<evidence type="ECO:0000256" key="1">
    <source>
        <dbReference type="ARBA" id="ARBA00023015"/>
    </source>
</evidence>
<dbReference type="InterPro" id="IPR050109">
    <property type="entry name" value="HTH-type_TetR-like_transc_reg"/>
</dbReference>
<comment type="caution">
    <text evidence="7">The sequence shown here is derived from an EMBL/GenBank/DDBJ whole genome shotgun (WGS) entry which is preliminary data.</text>
</comment>
<dbReference type="PANTHER" id="PTHR30055">
    <property type="entry name" value="HTH-TYPE TRANSCRIPTIONAL REGULATOR RUTR"/>
    <property type="match status" value="1"/>
</dbReference>
<feature type="domain" description="HTH tetR-type" evidence="6">
    <location>
        <begin position="111"/>
        <end position="171"/>
    </location>
</feature>
<accession>A0A919U081</accession>
<dbReference type="FunFam" id="1.10.10.60:FF:000141">
    <property type="entry name" value="TetR family transcriptional regulator"/>
    <property type="match status" value="1"/>
</dbReference>
<organism evidence="7 8">
    <name type="scientific">Cellulomonas chitinilytica</name>
    <dbReference type="NCBI Taxonomy" id="398759"/>
    <lineage>
        <taxon>Bacteria</taxon>
        <taxon>Bacillati</taxon>
        <taxon>Actinomycetota</taxon>
        <taxon>Actinomycetes</taxon>
        <taxon>Micrococcales</taxon>
        <taxon>Cellulomonadaceae</taxon>
        <taxon>Cellulomonas</taxon>
    </lineage>
</organism>
<keyword evidence="8" id="KW-1185">Reference proteome</keyword>
<evidence type="ECO:0000313" key="7">
    <source>
        <dbReference type="EMBL" id="GIG21653.1"/>
    </source>
</evidence>
<evidence type="ECO:0000259" key="6">
    <source>
        <dbReference type="PROSITE" id="PS50977"/>
    </source>
</evidence>
<feature type="compositionally biased region" description="Basic and acidic residues" evidence="5">
    <location>
        <begin position="80"/>
        <end position="90"/>
    </location>
</feature>
<dbReference type="InterPro" id="IPR001647">
    <property type="entry name" value="HTH_TetR"/>
</dbReference>
<keyword evidence="1" id="KW-0805">Transcription regulation</keyword>
<dbReference type="Gene3D" id="1.10.10.60">
    <property type="entry name" value="Homeodomain-like"/>
    <property type="match status" value="1"/>
</dbReference>
<dbReference type="SUPFAM" id="SSF48498">
    <property type="entry name" value="Tetracyclin repressor-like, C-terminal domain"/>
    <property type="match status" value="1"/>
</dbReference>
<dbReference type="GO" id="GO:0045892">
    <property type="term" value="P:negative regulation of DNA-templated transcription"/>
    <property type="evidence" value="ECO:0007669"/>
    <property type="project" value="UniProtKB-ARBA"/>
</dbReference>
<proteinExistence type="predicted"/>
<dbReference type="GO" id="GO:0000976">
    <property type="term" value="F:transcription cis-regulatory region binding"/>
    <property type="evidence" value="ECO:0007669"/>
    <property type="project" value="TreeGrafter"/>
</dbReference>
<dbReference type="EMBL" id="BONK01000007">
    <property type="protein sequence ID" value="GIG21653.1"/>
    <property type="molecule type" value="Genomic_DNA"/>
</dbReference>
<evidence type="ECO:0000256" key="5">
    <source>
        <dbReference type="SAM" id="MobiDB-lite"/>
    </source>
</evidence>
<keyword evidence="2 4" id="KW-0238">DNA-binding</keyword>
<dbReference type="PRINTS" id="PR00455">
    <property type="entry name" value="HTHTETR"/>
</dbReference>
<keyword evidence="3" id="KW-0804">Transcription</keyword>
<dbReference type="SUPFAM" id="SSF46689">
    <property type="entry name" value="Homeodomain-like"/>
    <property type="match status" value="1"/>
</dbReference>